<protein>
    <submittedName>
        <fullName evidence="1">Uncharacterized protein</fullName>
    </submittedName>
</protein>
<dbReference type="KEGG" id="meme:HYG87_00925"/>
<reference evidence="1" key="1">
    <citation type="submission" date="2020-07" db="EMBL/GenBank/DDBJ databases">
        <title>Methanobacterium. sp. MethCan genome.</title>
        <authorList>
            <person name="Postec A."/>
            <person name="Quemeneur M."/>
        </authorList>
    </citation>
    <scope>NUCLEOTIDE SEQUENCE</scope>
    <source>
        <strain evidence="1">MethCAN</strain>
    </source>
</reference>
<evidence type="ECO:0000313" key="2">
    <source>
        <dbReference type="Proteomes" id="UP000681041"/>
    </source>
</evidence>
<dbReference type="Proteomes" id="UP000681041">
    <property type="component" value="Chromosome"/>
</dbReference>
<dbReference type="AlphaFoldDB" id="A0A8T8K1S6"/>
<dbReference type="RefSeq" id="WP_211533370.1">
    <property type="nucleotide sequence ID" value="NZ_CP058560.1"/>
</dbReference>
<keyword evidence="2" id="KW-1185">Reference proteome</keyword>
<evidence type="ECO:0000313" key="1">
    <source>
        <dbReference type="EMBL" id="QUH22426.1"/>
    </source>
</evidence>
<name>A0A8T8K1S6_9EURY</name>
<gene>
    <name evidence="1" type="ORF">HYG87_00925</name>
</gene>
<sequence length="59" mass="6776">MSQIYTKEGDTLKGNKIVSEARKISDPIIIVKSGRHKAQRIILKDNAMCRIAKKYKFIK</sequence>
<organism evidence="1 2">
    <name type="scientific">Methanobacterium alkalithermotolerans</name>
    <dbReference type="NCBI Taxonomy" id="2731220"/>
    <lineage>
        <taxon>Archaea</taxon>
        <taxon>Methanobacteriati</taxon>
        <taxon>Methanobacteriota</taxon>
        <taxon>Methanomada group</taxon>
        <taxon>Methanobacteria</taxon>
        <taxon>Methanobacteriales</taxon>
        <taxon>Methanobacteriaceae</taxon>
        <taxon>Methanobacterium</taxon>
    </lineage>
</organism>
<dbReference type="EMBL" id="CP058560">
    <property type="protein sequence ID" value="QUH22426.1"/>
    <property type="molecule type" value="Genomic_DNA"/>
</dbReference>
<dbReference type="GeneID" id="64819283"/>
<dbReference type="OrthoDB" id="81974at2157"/>
<proteinExistence type="predicted"/>
<accession>A0A8T8K1S6</accession>